<dbReference type="AlphaFoldDB" id="A0A9W3ABP0"/>
<evidence type="ECO:0000256" key="2">
    <source>
        <dbReference type="ARBA" id="ARBA00022723"/>
    </source>
</evidence>
<dbReference type="GO" id="GO:0005044">
    <property type="term" value="F:scavenger receptor activity"/>
    <property type="evidence" value="ECO:0007669"/>
    <property type="project" value="InterPro"/>
</dbReference>
<dbReference type="InterPro" id="IPR008979">
    <property type="entry name" value="Galactose-bd-like_sf"/>
</dbReference>
<dbReference type="Pfam" id="PF22633">
    <property type="entry name" value="F5_F8_type_C_2"/>
    <property type="match status" value="1"/>
</dbReference>
<dbReference type="InterPro" id="IPR006585">
    <property type="entry name" value="FTP1"/>
</dbReference>
<keyword evidence="5" id="KW-1133">Transmembrane helix</keyword>
<evidence type="ECO:0000256" key="1">
    <source>
        <dbReference type="ARBA" id="ARBA00022536"/>
    </source>
</evidence>
<name>A0A9W3ABP0_BIOGL</name>
<keyword evidence="4" id="KW-1015">Disulfide bond</keyword>
<dbReference type="Proteomes" id="UP001165740">
    <property type="component" value="Chromosome 5"/>
</dbReference>
<organism evidence="8 9">
    <name type="scientific">Biomphalaria glabrata</name>
    <name type="common">Bloodfluke planorb</name>
    <name type="synonym">Freshwater snail</name>
    <dbReference type="NCBI Taxonomy" id="6526"/>
    <lineage>
        <taxon>Eukaryota</taxon>
        <taxon>Metazoa</taxon>
        <taxon>Spiralia</taxon>
        <taxon>Lophotrochozoa</taxon>
        <taxon>Mollusca</taxon>
        <taxon>Gastropoda</taxon>
        <taxon>Heterobranchia</taxon>
        <taxon>Euthyneura</taxon>
        <taxon>Panpulmonata</taxon>
        <taxon>Hygrophila</taxon>
        <taxon>Lymnaeoidea</taxon>
        <taxon>Planorbidae</taxon>
        <taxon>Biomphalaria</taxon>
    </lineage>
</organism>
<dbReference type="Gene3D" id="2.170.300.10">
    <property type="entry name" value="Tie2 ligand-binding domain superfamily"/>
    <property type="match status" value="1"/>
</dbReference>
<feature type="signal peptide" evidence="6">
    <location>
        <begin position="1"/>
        <end position="19"/>
    </location>
</feature>
<reference evidence="9" key="1">
    <citation type="submission" date="2025-08" db="UniProtKB">
        <authorList>
            <consortium name="RefSeq"/>
        </authorList>
    </citation>
    <scope>IDENTIFICATION</scope>
</reference>
<evidence type="ECO:0000256" key="3">
    <source>
        <dbReference type="ARBA" id="ARBA00022837"/>
    </source>
</evidence>
<keyword evidence="8" id="KW-1185">Reference proteome</keyword>
<keyword evidence="5" id="KW-0812">Transmembrane</keyword>
<keyword evidence="5" id="KW-0472">Membrane</keyword>
<dbReference type="GO" id="GO:0046872">
    <property type="term" value="F:metal ion binding"/>
    <property type="evidence" value="ECO:0007669"/>
    <property type="project" value="UniProtKB-KW"/>
</dbReference>
<dbReference type="GeneID" id="106070736"/>
<proteinExistence type="predicted"/>
<dbReference type="RefSeq" id="XP_055884570.1">
    <property type="nucleotide sequence ID" value="XM_056028595.1"/>
</dbReference>
<feature type="chain" id="PRO_5040869666" evidence="6">
    <location>
        <begin position="20"/>
        <end position="652"/>
    </location>
</feature>
<evidence type="ECO:0000256" key="4">
    <source>
        <dbReference type="ARBA" id="ARBA00023157"/>
    </source>
</evidence>
<evidence type="ECO:0000256" key="6">
    <source>
        <dbReference type="SAM" id="SignalP"/>
    </source>
</evidence>
<keyword evidence="2" id="KW-0479">Metal-binding</keyword>
<dbReference type="Gene3D" id="2.60.120.260">
    <property type="entry name" value="Galactose-binding domain-like"/>
    <property type="match status" value="1"/>
</dbReference>
<dbReference type="InterPro" id="IPR042635">
    <property type="entry name" value="MEGF10/SREC1/2-like"/>
</dbReference>
<keyword evidence="3" id="KW-0106">Calcium</keyword>
<evidence type="ECO:0000313" key="8">
    <source>
        <dbReference type="Proteomes" id="UP001165740"/>
    </source>
</evidence>
<accession>A0A9W3ABP0</accession>
<evidence type="ECO:0000259" key="7">
    <source>
        <dbReference type="SMART" id="SM00607"/>
    </source>
</evidence>
<feature type="domain" description="Fucolectin tachylectin-4 pentraxin-1" evidence="7">
    <location>
        <begin position="181"/>
        <end position="329"/>
    </location>
</feature>
<gene>
    <name evidence="9" type="primary">LOC106070736</name>
</gene>
<dbReference type="SMART" id="SM00607">
    <property type="entry name" value="FTP"/>
    <property type="match status" value="1"/>
</dbReference>
<keyword evidence="1" id="KW-0245">EGF-like domain</keyword>
<dbReference type="PANTHER" id="PTHR24043:SF12">
    <property type="entry name" value="DELTA-LIKE PROTEIN"/>
    <property type="match status" value="1"/>
</dbReference>
<dbReference type="SUPFAM" id="SSF49785">
    <property type="entry name" value="Galactose-binding domain-like"/>
    <property type="match status" value="1"/>
</dbReference>
<keyword evidence="6" id="KW-0732">Signal</keyword>
<evidence type="ECO:0000256" key="5">
    <source>
        <dbReference type="SAM" id="Phobius"/>
    </source>
</evidence>
<sequence>MDRFLILFVFAISLQPCFLQEFCRYKCHCNRPCEDDFKCSDDDKCQSGWFGYRCQYQDLAVFNATLTTNPLGMNISWLTDQNDYTCNTANDLKSVTVTWPVLKAIPLSWTRVTVNEPQSLSNVELQFTREGTAEKSSCLNETFSEVNNKTLDRRCNDDVTITSLTLSGNLSSLCSFYISGGRNIAYGQHASQSSDWTLSRLVFRADVAVDGNTNSIMEVGSCTHTEKEIAPSWNLTLQSNYVIKRFTIYNRGDGHEERLQGFVINTYDENRARIGYYEDRSGLCNVLIYFINLNGNVNDTVNVISIRLNGEQKILTLCEVEAYGECPSGKWSLQCGKLCPASCPKTCDRDTGACNTVCFGYSNPPQCDTVCASGKWGINCRNTCNNGCFEGKCNIRTGLCDKGCMGYSDAPYCGSECSKDRWGINCSNICSQNCYYSTCDSFTGHCDQGCLSGYQLPDCTRECTEGQWGVNCTSTCNKNCYDKICNPKEGSCNSGCIEGFQPPICTQECVIGTYGRNCLFNCSSLCVNAECDPVKGACNKCPSGYEGHACDIKTFSLELNSFGIGFVVGTLALVLVIIALLLNKTLVFHWSQRTESLAVRTNLQLKECPNYDYVTDTAHQPDDVNNEYETTSTNKCYEDVLANSPYDCINVT</sequence>
<dbReference type="PANTHER" id="PTHR24043">
    <property type="entry name" value="SCAVENGER RECEPTOR CLASS F"/>
    <property type="match status" value="1"/>
</dbReference>
<protein>
    <submittedName>
        <fullName evidence="9">Uncharacterized protein LOC106070736 isoform X2</fullName>
    </submittedName>
</protein>
<feature type="transmembrane region" description="Helical" evidence="5">
    <location>
        <begin position="562"/>
        <end position="583"/>
    </location>
</feature>
<evidence type="ECO:0000313" key="9">
    <source>
        <dbReference type="RefSeq" id="XP_055884570.1"/>
    </source>
</evidence>